<keyword evidence="1" id="KW-1133">Transmembrane helix</keyword>
<name>A0ABP0R8K4_9DINO</name>
<dbReference type="Pfam" id="PF05175">
    <property type="entry name" value="MTS"/>
    <property type="match status" value="1"/>
</dbReference>
<keyword evidence="4" id="KW-1185">Reference proteome</keyword>
<dbReference type="InterPro" id="IPR019410">
    <property type="entry name" value="Methyltransf_16"/>
</dbReference>
<evidence type="ECO:0000313" key="3">
    <source>
        <dbReference type="EMBL" id="CAK9095422.1"/>
    </source>
</evidence>
<evidence type="ECO:0000313" key="4">
    <source>
        <dbReference type="Proteomes" id="UP001642484"/>
    </source>
</evidence>
<feature type="domain" description="Methyltransferase small" evidence="2">
    <location>
        <begin position="72"/>
        <end position="139"/>
    </location>
</feature>
<dbReference type="EMBL" id="CAXAMN010025472">
    <property type="protein sequence ID" value="CAK9095422.1"/>
    <property type="molecule type" value="Genomic_DNA"/>
</dbReference>
<keyword evidence="1" id="KW-0472">Membrane</keyword>
<reference evidence="3 4" key="1">
    <citation type="submission" date="2024-02" db="EMBL/GenBank/DDBJ databases">
        <authorList>
            <person name="Chen Y."/>
            <person name="Shah S."/>
            <person name="Dougan E. K."/>
            <person name="Thang M."/>
            <person name="Chan C."/>
        </authorList>
    </citation>
    <scope>NUCLEOTIDE SEQUENCE [LARGE SCALE GENOMIC DNA]</scope>
</reference>
<protein>
    <recommendedName>
        <fullName evidence="2">Methyltransferase small domain-containing protein</fullName>
    </recommendedName>
</protein>
<organism evidence="3 4">
    <name type="scientific">Durusdinium trenchii</name>
    <dbReference type="NCBI Taxonomy" id="1381693"/>
    <lineage>
        <taxon>Eukaryota</taxon>
        <taxon>Sar</taxon>
        <taxon>Alveolata</taxon>
        <taxon>Dinophyceae</taxon>
        <taxon>Suessiales</taxon>
        <taxon>Symbiodiniaceae</taxon>
        <taxon>Durusdinium</taxon>
    </lineage>
</organism>
<dbReference type="InterPro" id="IPR007848">
    <property type="entry name" value="Small_mtfrase_dom"/>
</dbReference>
<dbReference type="PANTHER" id="PTHR14614">
    <property type="entry name" value="HEPATOCELLULAR CARCINOMA-ASSOCIATED ANTIGEN"/>
    <property type="match status" value="1"/>
</dbReference>
<dbReference type="InterPro" id="IPR029063">
    <property type="entry name" value="SAM-dependent_MTases_sf"/>
</dbReference>
<dbReference type="Gene3D" id="3.40.50.150">
    <property type="entry name" value="Vaccinia Virus protein VP39"/>
    <property type="match status" value="1"/>
</dbReference>
<sequence>MFTGEVAWLGRLVALWWLAVGVGVGLYLERLSMFEIIFRIATVPEAARIGCEDVTGFQTWMPATRAAARAFQQLETGRTRLLLELGCGLGALGTAMSAATKTSSFLVLTDKELPVLKLAQETAKTNALTKFDVVAYDFVRGPPPWRQHGFETVLAADVLFLDQLAKPLWEALEHLSARYAVVGHQIRRAVYMDKKSGLPCVEPDDSALELFRTCARPRLRGADAVEAEESVALVMAWAKRPLEDEHDEKWTVGRARM</sequence>
<feature type="transmembrane region" description="Helical" evidence="1">
    <location>
        <begin position="6"/>
        <end position="28"/>
    </location>
</feature>
<comment type="caution">
    <text evidence="3">The sequence shown here is derived from an EMBL/GenBank/DDBJ whole genome shotgun (WGS) entry which is preliminary data.</text>
</comment>
<dbReference type="SUPFAM" id="SSF53335">
    <property type="entry name" value="S-adenosyl-L-methionine-dependent methyltransferases"/>
    <property type="match status" value="1"/>
</dbReference>
<evidence type="ECO:0000256" key="1">
    <source>
        <dbReference type="SAM" id="Phobius"/>
    </source>
</evidence>
<gene>
    <name evidence="3" type="ORF">CCMP2556_LOCUS45454</name>
</gene>
<proteinExistence type="predicted"/>
<keyword evidence="1" id="KW-0812">Transmembrane</keyword>
<dbReference type="Proteomes" id="UP001642484">
    <property type="component" value="Unassembled WGS sequence"/>
</dbReference>
<dbReference type="PANTHER" id="PTHR14614:SF132">
    <property type="entry name" value="PROTEIN-LYSINE METHYLTRANSFERASE C42C1.13"/>
    <property type="match status" value="1"/>
</dbReference>
<accession>A0ABP0R8K4</accession>
<evidence type="ECO:0000259" key="2">
    <source>
        <dbReference type="Pfam" id="PF05175"/>
    </source>
</evidence>